<proteinExistence type="predicted"/>
<dbReference type="PANTHER" id="PTHR47824">
    <property type="entry name" value="UBIQUITIN-LIKE DOMAIN-CONTAINING PROTEIN"/>
    <property type="match status" value="1"/>
</dbReference>
<dbReference type="Proteomes" id="UP001159427">
    <property type="component" value="Unassembled WGS sequence"/>
</dbReference>
<gene>
    <name evidence="2" type="ORF">PEVE_00009572</name>
</gene>
<evidence type="ECO:0000256" key="1">
    <source>
        <dbReference type="SAM" id="MobiDB-lite"/>
    </source>
</evidence>
<comment type="caution">
    <text evidence="2">The sequence shown here is derived from an EMBL/GenBank/DDBJ whole genome shotgun (WGS) entry which is preliminary data.</text>
</comment>
<keyword evidence="3" id="KW-1185">Reference proteome</keyword>
<sequence length="562" mass="63395">MPPKKEKSKAAAATEVVRSSRFKTLEVDERISIKSFVEKHKLKFATGRGFYQLTKPETIQFHKEIVVRRKSDGKMASGDEVRALLGIAKETVKFKLDKEKLEDFDVFVQSTSYNRILLPDTEFLYDTGEKDSTAVSDSAVKVDSAATVDASKTEPSTSRGAGRGKRKKAGEETSSLARNDSALSSLCSLLRIYERSTCSKSRVNYEEAVRSHSPVHSNTCVTLASVRKRVEQTATRLFREIPGIRIAVFAHGDYQDKPETYDTKWVDFTSDKKKVCDFIKNVSSTCGFDSDECYELVLRQVREELSWTPDSQRSLVMIGDASPHPPSYHLNTLKIDWRQEAKKLYNEMGVRIYSVQCLNYGGSNTFYRQLAELTCGWHLKLDQFASIVDFLTAICYREQGVEQLEAFEAEVKSRSKGSGMNRNLHALFDTLAGRTKSTYSGGTDYGGLEPVNPSRFQILDVDERCDIRTFVEKNDLSFKTGRGFYEFTKPEKVSDKKEVVLVDKVSGDMFTGPEACEMIGAGGSARIKPTSFDKWRVFVQSTSYNRVLMPDTGFLYEVDTDR</sequence>
<organism evidence="2 3">
    <name type="scientific">Porites evermanni</name>
    <dbReference type="NCBI Taxonomy" id="104178"/>
    <lineage>
        <taxon>Eukaryota</taxon>
        <taxon>Metazoa</taxon>
        <taxon>Cnidaria</taxon>
        <taxon>Anthozoa</taxon>
        <taxon>Hexacorallia</taxon>
        <taxon>Scleractinia</taxon>
        <taxon>Fungiina</taxon>
        <taxon>Poritidae</taxon>
        <taxon>Porites</taxon>
    </lineage>
</organism>
<feature type="region of interest" description="Disordered" evidence="1">
    <location>
        <begin position="145"/>
        <end position="176"/>
    </location>
</feature>
<evidence type="ECO:0000313" key="2">
    <source>
        <dbReference type="EMBL" id="CAH3174471.1"/>
    </source>
</evidence>
<evidence type="ECO:0000313" key="3">
    <source>
        <dbReference type="Proteomes" id="UP001159427"/>
    </source>
</evidence>
<dbReference type="PANTHER" id="PTHR47824:SF3">
    <property type="entry name" value="UBIQUITIN-LIKE DOMAIN-CONTAINING PROTEIN"/>
    <property type="match status" value="1"/>
</dbReference>
<dbReference type="EMBL" id="CALNXI010001666">
    <property type="protein sequence ID" value="CAH3174471.1"/>
    <property type="molecule type" value="Genomic_DNA"/>
</dbReference>
<dbReference type="Gene3D" id="3.40.50.410">
    <property type="entry name" value="von Willebrand factor, type A domain"/>
    <property type="match status" value="1"/>
</dbReference>
<reference evidence="2 3" key="1">
    <citation type="submission" date="2022-05" db="EMBL/GenBank/DDBJ databases">
        <authorList>
            <consortium name="Genoscope - CEA"/>
            <person name="William W."/>
        </authorList>
    </citation>
    <scope>NUCLEOTIDE SEQUENCE [LARGE SCALE GENOMIC DNA]</scope>
</reference>
<protein>
    <submittedName>
        <fullName evidence="2">Uncharacterized protein</fullName>
    </submittedName>
</protein>
<dbReference type="InterPro" id="IPR036465">
    <property type="entry name" value="vWFA_dom_sf"/>
</dbReference>
<accession>A0ABN8R6F8</accession>
<name>A0ABN8R6F8_9CNID</name>